<proteinExistence type="predicted"/>
<keyword evidence="2" id="KW-1185">Reference proteome</keyword>
<sequence length="341" mass="36910">MPTCFAVCVSAGDFLSCWMAKTPVKETSYDVRSSSRLNIWSPTGLGREVTALTFAFVNNKTAGPSEINSCLTTQEAAPDEFTATATAVGALSVMEGCQAKHVPLGDGSSGVGQHVGPVAELRPRAVEAHKHLADSIVLANLVIVQNGYNNLHFLWKRGEQAGSRKRVFGLEDDHGQLAGGGNVSQREADIAQLLLLLDTQKHRRALSRSRHSSVTWLKSTLFMGTLMSPMASCLEKRSKSYTVIISVFPPSSTQQVDLHVRVGRAAHVHSRQLRGLDDPHHELKEGSPRGQRKPCLRILLILQGLKETPTKSQCRRFVAGASTQPAGGPTPVKAATCFMVR</sequence>
<gene>
    <name evidence="1" type="ORF">EYF80_028484</name>
</gene>
<dbReference type="EMBL" id="SRLO01000318">
    <property type="protein sequence ID" value="TNN61281.1"/>
    <property type="molecule type" value="Genomic_DNA"/>
</dbReference>
<organism evidence="1 2">
    <name type="scientific">Liparis tanakae</name>
    <name type="common">Tanaka's snailfish</name>
    <dbReference type="NCBI Taxonomy" id="230148"/>
    <lineage>
        <taxon>Eukaryota</taxon>
        <taxon>Metazoa</taxon>
        <taxon>Chordata</taxon>
        <taxon>Craniata</taxon>
        <taxon>Vertebrata</taxon>
        <taxon>Euteleostomi</taxon>
        <taxon>Actinopterygii</taxon>
        <taxon>Neopterygii</taxon>
        <taxon>Teleostei</taxon>
        <taxon>Neoteleostei</taxon>
        <taxon>Acanthomorphata</taxon>
        <taxon>Eupercaria</taxon>
        <taxon>Perciformes</taxon>
        <taxon>Cottioidei</taxon>
        <taxon>Cottales</taxon>
        <taxon>Liparidae</taxon>
        <taxon>Liparis</taxon>
    </lineage>
</organism>
<evidence type="ECO:0000313" key="1">
    <source>
        <dbReference type="EMBL" id="TNN61281.1"/>
    </source>
</evidence>
<accession>A0A4Z2H6N9</accession>
<name>A0A4Z2H6N9_9TELE</name>
<evidence type="ECO:0000313" key="2">
    <source>
        <dbReference type="Proteomes" id="UP000314294"/>
    </source>
</evidence>
<comment type="caution">
    <text evidence="1">The sequence shown here is derived from an EMBL/GenBank/DDBJ whole genome shotgun (WGS) entry which is preliminary data.</text>
</comment>
<dbReference type="AlphaFoldDB" id="A0A4Z2H6N9"/>
<protein>
    <submittedName>
        <fullName evidence="1">Uncharacterized protein</fullName>
    </submittedName>
</protein>
<dbReference type="Proteomes" id="UP000314294">
    <property type="component" value="Unassembled WGS sequence"/>
</dbReference>
<reference evidence="1 2" key="1">
    <citation type="submission" date="2019-03" db="EMBL/GenBank/DDBJ databases">
        <title>First draft genome of Liparis tanakae, snailfish: a comprehensive survey of snailfish specific genes.</title>
        <authorList>
            <person name="Kim W."/>
            <person name="Song I."/>
            <person name="Jeong J.-H."/>
            <person name="Kim D."/>
            <person name="Kim S."/>
            <person name="Ryu S."/>
            <person name="Song J.Y."/>
            <person name="Lee S.K."/>
        </authorList>
    </citation>
    <scope>NUCLEOTIDE SEQUENCE [LARGE SCALE GENOMIC DNA]</scope>
    <source>
        <tissue evidence="1">Muscle</tissue>
    </source>
</reference>